<dbReference type="EMBL" id="JAEACU010000003">
    <property type="protein sequence ID" value="KAH7538219.1"/>
    <property type="molecule type" value="Genomic_DNA"/>
</dbReference>
<dbReference type="Proteomes" id="UP000813462">
    <property type="component" value="Unassembled WGS sequence"/>
</dbReference>
<reference evidence="1" key="1">
    <citation type="journal article" date="2021" name="Front. Plant Sci.">
        <title>Chromosome-Scale Genome Assembly for Chinese Sour Jujube and Insights Into Its Genome Evolution and Domestication Signature.</title>
        <authorList>
            <person name="Shen L.-Y."/>
            <person name="Luo H."/>
            <person name="Wang X.-L."/>
            <person name="Wang X.-M."/>
            <person name="Qiu X.-J."/>
            <person name="Liu H."/>
            <person name="Zhou S.-S."/>
            <person name="Jia K.-H."/>
            <person name="Nie S."/>
            <person name="Bao Y.-T."/>
            <person name="Zhang R.-G."/>
            <person name="Yun Q.-Z."/>
            <person name="Chai Y.-H."/>
            <person name="Lu J.-Y."/>
            <person name="Li Y."/>
            <person name="Zhao S.-W."/>
            <person name="Mao J.-F."/>
            <person name="Jia S.-G."/>
            <person name="Mao Y.-M."/>
        </authorList>
    </citation>
    <scope>NUCLEOTIDE SEQUENCE</scope>
    <source>
        <strain evidence="1">AT0</strain>
        <tissue evidence="1">Leaf</tissue>
    </source>
</reference>
<dbReference type="AlphaFoldDB" id="A0A978VRP4"/>
<accession>A0A978VRP4</accession>
<name>A0A978VRP4_ZIZJJ</name>
<comment type="caution">
    <text evidence="1">The sequence shown here is derived from an EMBL/GenBank/DDBJ whole genome shotgun (WGS) entry which is preliminary data.</text>
</comment>
<sequence length="200" mass="22729">MMMMNVGIAGLDDVCKPIRCKDNGPTIRFPFRLKPWLPSCRNCFQHRIRFLPLISCKKMYDTPPLPFELSHGMNKVYLKWSKPMCAKCAAEGWECRLADTSANNCRESSSPTTHCVFIPTNENKGVCNSISLIISFHLIGDLKEFEPFIHSSFYYPGFKVDENLEMPSNPYASADSMNKGNYIMARRPLQSALDIISESD</sequence>
<organism evidence="1 2">
    <name type="scientific">Ziziphus jujuba var. spinosa</name>
    <dbReference type="NCBI Taxonomy" id="714518"/>
    <lineage>
        <taxon>Eukaryota</taxon>
        <taxon>Viridiplantae</taxon>
        <taxon>Streptophyta</taxon>
        <taxon>Embryophyta</taxon>
        <taxon>Tracheophyta</taxon>
        <taxon>Spermatophyta</taxon>
        <taxon>Magnoliopsida</taxon>
        <taxon>eudicotyledons</taxon>
        <taxon>Gunneridae</taxon>
        <taxon>Pentapetalae</taxon>
        <taxon>rosids</taxon>
        <taxon>fabids</taxon>
        <taxon>Rosales</taxon>
        <taxon>Rhamnaceae</taxon>
        <taxon>Paliureae</taxon>
        <taxon>Ziziphus</taxon>
    </lineage>
</organism>
<proteinExistence type="predicted"/>
<evidence type="ECO:0000313" key="2">
    <source>
        <dbReference type="Proteomes" id="UP000813462"/>
    </source>
</evidence>
<protein>
    <submittedName>
        <fullName evidence="1">Uncharacterized protein</fullName>
    </submittedName>
</protein>
<evidence type="ECO:0000313" key="1">
    <source>
        <dbReference type="EMBL" id="KAH7538219.1"/>
    </source>
</evidence>
<gene>
    <name evidence="1" type="ORF">FEM48_Zijuj03G0175800</name>
</gene>